<organism evidence="1 2">
    <name type="scientific">Granulicella rosea</name>
    <dbReference type="NCBI Taxonomy" id="474952"/>
    <lineage>
        <taxon>Bacteria</taxon>
        <taxon>Pseudomonadati</taxon>
        <taxon>Acidobacteriota</taxon>
        <taxon>Terriglobia</taxon>
        <taxon>Terriglobales</taxon>
        <taxon>Acidobacteriaceae</taxon>
        <taxon>Granulicella</taxon>
    </lineage>
</organism>
<proteinExistence type="predicted"/>
<dbReference type="AlphaFoldDB" id="A0A239HGR4"/>
<protein>
    <submittedName>
        <fullName evidence="1">Uncharacterized protein</fullName>
    </submittedName>
</protein>
<accession>A0A239HGR4</accession>
<keyword evidence="2" id="KW-1185">Reference proteome</keyword>
<evidence type="ECO:0000313" key="2">
    <source>
        <dbReference type="Proteomes" id="UP000198356"/>
    </source>
</evidence>
<dbReference type="RefSeq" id="WP_142988270.1">
    <property type="nucleotide sequence ID" value="NZ_FZOU01000002.1"/>
</dbReference>
<sequence length="70" mass="7913">MENPRLVFPEVVGKSVAELSVYDDATYGREVLVRFTDGTQLSVCVGVKQSIDARYCREDTPDQPIFTRED</sequence>
<reference evidence="1 2" key="1">
    <citation type="submission" date="2017-06" db="EMBL/GenBank/DDBJ databases">
        <authorList>
            <person name="Kim H.J."/>
            <person name="Triplett B.A."/>
        </authorList>
    </citation>
    <scope>NUCLEOTIDE SEQUENCE [LARGE SCALE GENOMIC DNA]</scope>
    <source>
        <strain evidence="1 2">DSM 18704</strain>
    </source>
</reference>
<name>A0A239HGR4_9BACT</name>
<dbReference type="OrthoDB" id="122504at2"/>
<dbReference type="EMBL" id="FZOU01000002">
    <property type="protein sequence ID" value="SNS80023.1"/>
    <property type="molecule type" value="Genomic_DNA"/>
</dbReference>
<evidence type="ECO:0000313" key="1">
    <source>
        <dbReference type="EMBL" id="SNS80023.1"/>
    </source>
</evidence>
<dbReference type="Proteomes" id="UP000198356">
    <property type="component" value="Unassembled WGS sequence"/>
</dbReference>
<gene>
    <name evidence="1" type="ORF">SAMN05421770_102381</name>
</gene>